<evidence type="ECO:0000313" key="2">
    <source>
        <dbReference type="EMBL" id="NTC28985.1"/>
    </source>
</evidence>
<dbReference type="EMBL" id="JAAMAY010000021">
    <property type="protein sequence ID" value="NTC28985.1"/>
    <property type="molecule type" value="Genomic_DNA"/>
</dbReference>
<dbReference type="Gene3D" id="1.10.260.40">
    <property type="entry name" value="lambda repressor-like DNA-binding domains"/>
    <property type="match status" value="1"/>
</dbReference>
<evidence type="ECO:0000313" key="3">
    <source>
        <dbReference type="Proteomes" id="UP000702952"/>
    </source>
</evidence>
<protein>
    <submittedName>
        <fullName evidence="2">XRE family transcriptional regulator</fullName>
    </submittedName>
</protein>
<proteinExistence type="predicted"/>
<organism evidence="2 3">
    <name type="scientific">Agrobacterium tumefaciens</name>
    <dbReference type="NCBI Taxonomy" id="358"/>
    <lineage>
        <taxon>Bacteria</taxon>
        <taxon>Pseudomonadati</taxon>
        <taxon>Pseudomonadota</taxon>
        <taxon>Alphaproteobacteria</taxon>
        <taxon>Hyphomicrobiales</taxon>
        <taxon>Rhizobiaceae</taxon>
        <taxon>Rhizobium/Agrobacterium group</taxon>
        <taxon>Agrobacterium</taxon>
        <taxon>Agrobacterium tumefaciens complex</taxon>
    </lineage>
</organism>
<feature type="domain" description="HTH cro/C1-type" evidence="1">
    <location>
        <begin position="52"/>
        <end position="105"/>
    </location>
</feature>
<dbReference type="SMART" id="SM00530">
    <property type="entry name" value="HTH_XRE"/>
    <property type="match status" value="1"/>
</dbReference>
<comment type="caution">
    <text evidence="2">The sequence shown here is derived from an EMBL/GenBank/DDBJ whole genome shotgun (WGS) entry which is preliminary data.</text>
</comment>
<reference evidence="2" key="1">
    <citation type="journal article" date="2020" name="Science">
        <title>Unexpected conservation and global transmission of agrobacterial virulence plasmids.</title>
        <authorList>
            <person name="Weisberg A.J."/>
            <person name="Davis E.W. 2nd"/>
            <person name="Tabima J."/>
            <person name="Belcher M.S."/>
            <person name="Miller M."/>
            <person name="Kuo C.H."/>
            <person name="Loper J.E."/>
            <person name="Grunwald N.J."/>
            <person name="Putnam M.L."/>
            <person name="Chang J.H."/>
        </authorList>
    </citation>
    <scope>NUCLEOTIDE SEQUENCE</scope>
    <source>
        <strain evidence="2">17-1853-1a</strain>
    </source>
</reference>
<dbReference type="InterPro" id="IPR039554">
    <property type="entry name" value="HigA2-like_HTH"/>
</dbReference>
<dbReference type="CDD" id="cd00093">
    <property type="entry name" value="HTH_XRE"/>
    <property type="match status" value="1"/>
</dbReference>
<gene>
    <name evidence="2" type="ORF">G6M46_12505</name>
</gene>
<dbReference type="SUPFAM" id="SSF47413">
    <property type="entry name" value="lambda repressor-like DNA-binding domains"/>
    <property type="match status" value="1"/>
</dbReference>
<dbReference type="InterPro" id="IPR010982">
    <property type="entry name" value="Lambda_DNA-bd_dom_sf"/>
</dbReference>
<dbReference type="PROSITE" id="PS50943">
    <property type="entry name" value="HTH_CROC1"/>
    <property type="match status" value="1"/>
</dbReference>
<dbReference type="Proteomes" id="UP000702952">
    <property type="component" value="Unassembled WGS sequence"/>
</dbReference>
<dbReference type="AlphaFoldDB" id="A0AA44F5B4"/>
<dbReference type="RefSeq" id="WP_081308868.1">
    <property type="nucleotide sequence ID" value="NZ_CP123840.1"/>
</dbReference>
<dbReference type="Pfam" id="PF13744">
    <property type="entry name" value="HTH_37"/>
    <property type="match status" value="1"/>
</dbReference>
<dbReference type="InterPro" id="IPR001387">
    <property type="entry name" value="Cro/C1-type_HTH"/>
</dbReference>
<evidence type="ECO:0000259" key="1">
    <source>
        <dbReference type="PROSITE" id="PS50943"/>
    </source>
</evidence>
<dbReference type="GO" id="GO:0003677">
    <property type="term" value="F:DNA binding"/>
    <property type="evidence" value="ECO:0007669"/>
    <property type="project" value="InterPro"/>
</dbReference>
<name>A0AA44F5B4_AGRTU</name>
<accession>A0AA44F5B4</accession>
<sequence>MRIPAFPGRLAGCFLAPALGRRRFNDLRNRMSTERRARNDEATNTILEEMALHELRVAREKTQQDVARALHVKQPAVAKLEQRADIYVSNLRRYIEALGGTLEITAKFPDASVNIKNFSELATEK</sequence>